<evidence type="ECO:0000313" key="2">
    <source>
        <dbReference type="Proteomes" id="UP000176800"/>
    </source>
</evidence>
<gene>
    <name evidence="1" type="ORF">A3B14_01225</name>
</gene>
<dbReference type="Proteomes" id="UP000176800">
    <property type="component" value="Unassembled WGS sequence"/>
</dbReference>
<comment type="caution">
    <text evidence="1">The sequence shown here is derived from an EMBL/GenBank/DDBJ whole genome shotgun (WGS) entry which is preliminary data.</text>
</comment>
<evidence type="ECO:0000313" key="1">
    <source>
        <dbReference type="EMBL" id="OHB03937.1"/>
    </source>
</evidence>
<proteinExistence type="predicted"/>
<dbReference type="AlphaFoldDB" id="A0A1G2U345"/>
<organism evidence="1 2">
    <name type="scientific">Candidatus Zambryskibacteria bacterium RIFCSPLOWO2_01_FULL_45_21</name>
    <dbReference type="NCBI Taxonomy" id="1802761"/>
    <lineage>
        <taxon>Bacteria</taxon>
        <taxon>Candidatus Zambryskiibacteriota</taxon>
    </lineage>
</organism>
<sequence length="197" mass="21816">MSRQFNELVASIVRALPAPDEIVPHLAQVLIDGPSELRAKFDAALARAVREIFIPVITVTGTEELQFPDWIDRVEKDAVGPVGTLELEFIELLENSRDSISSDEMLSRAASARADLGLRHGLAFIAKYRNEGFGLPTGTYIPLSGTVVVHAAGDRHVPYLSWGGRSWLLLWRWLAHDWLRLARLVRPRSASSGPSVK</sequence>
<accession>A0A1G2U345</accession>
<reference evidence="1 2" key="1">
    <citation type="journal article" date="2016" name="Nat. Commun.">
        <title>Thousands of microbial genomes shed light on interconnected biogeochemical processes in an aquifer system.</title>
        <authorList>
            <person name="Anantharaman K."/>
            <person name="Brown C.T."/>
            <person name="Hug L.A."/>
            <person name="Sharon I."/>
            <person name="Castelle C.J."/>
            <person name="Probst A.J."/>
            <person name="Thomas B.C."/>
            <person name="Singh A."/>
            <person name="Wilkins M.J."/>
            <person name="Karaoz U."/>
            <person name="Brodie E.L."/>
            <person name="Williams K.H."/>
            <person name="Hubbard S.S."/>
            <person name="Banfield J.F."/>
        </authorList>
    </citation>
    <scope>NUCLEOTIDE SEQUENCE [LARGE SCALE GENOMIC DNA]</scope>
</reference>
<name>A0A1G2U345_9BACT</name>
<protein>
    <submittedName>
        <fullName evidence="1">Uncharacterized protein</fullName>
    </submittedName>
</protein>
<dbReference type="EMBL" id="MHWE01000012">
    <property type="protein sequence ID" value="OHB03937.1"/>
    <property type="molecule type" value="Genomic_DNA"/>
</dbReference>